<dbReference type="InterPro" id="IPR027417">
    <property type="entry name" value="P-loop_NTPase"/>
</dbReference>
<dbReference type="CDD" id="cd00009">
    <property type="entry name" value="AAA"/>
    <property type="match status" value="1"/>
</dbReference>
<evidence type="ECO:0000313" key="3">
    <source>
        <dbReference type="Proteomes" id="UP001595765"/>
    </source>
</evidence>
<dbReference type="RefSeq" id="WP_386432504.1">
    <property type="nucleotide sequence ID" value="NZ_JBHSBB010000014.1"/>
</dbReference>
<accession>A0ABV8HUE2</accession>
<evidence type="ECO:0000259" key="1">
    <source>
        <dbReference type="SMART" id="SM00382"/>
    </source>
</evidence>
<dbReference type="InterPro" id="IPR003593">
    <property type="entry name" value="AAA+_ATPase"/>
</dbReference>
<dbReference type="SUPFAM" id="SSF52540">
    <property type="entry name" value="P-loop containing nucleoside triphosphate hydrolases"/>
    <property type="match status" value="1"/>
</dbReference>
<feature type="domain" description="AAA+ ATPase" evidence="1">
    <location>
        <begin position="83"/>
        <end position="272"/>
    </location>
</feature>
<organism evidence="2 3">
    <name type="scientific">Streptomyces polygonati</name>
    <dbReference type="NCBI Taxonomy" id="1617087"/>
    <lineage>
        <taxon>Bacteria</taxon>
        <taxon>Bacillati</taxon>
        <taxon>Actinomycetota</taxon>
        <taxon>Actinomycetes</taxon>
        <taxon>Kitasatosporales</taxon>
        <taxon>Streptomycetaceae</taxon>
        <taxon>Streptomyces</taxon>
    </lineage>
</organism>
<gene>
    <name evidence="2" type="ORF">ACFO3J_23500</name>
</gene>
<evidence type="ECO:0000313" key="2">
    <source>
        <dbReference type="EMBL" id="MFC4034420.1"/>
    </source>
</evidence>
<name>A0ABV8HUE2_9ACTN</name>
<sequence length="347" mass="38316">MNDWRIYRGEAAPHDDIGLLPPPPPWRDFALSAPDRAEDGHHVTELTPEERDAGADSGRRLPRAAAYHVDARTVEAVNTALYLRRPLLVTGDPGVGKSSLAHAVARELRLGRVLRWPVNSRTTLRDGLYRYDSLGRLEEAGVNREGGGTGTTGDLGRFVRLGPLGTALAPYALPRVLVVDEIDKADIDLPNDLLDVFEEGTFEIPELSRAADAHPVVEVRPADDGRRVTVRHGVVHCHTFPFVILTSNGERDFPPAFLRRCVRLHLSPGADRDRLRAIVRAHLPTADEDADRIIERFVQHAATGELAVDQLLNAVYFMGHAVGQDVPDMERVADLIFQHLNTTVPTE</sequence>
<dbReference type="SMART" id="SM00382">
    <property type="entry name" value="AAA"/>
    <property type="match status" value="1"/>
</dbReference>
<comment type="caution">
    <text evidence="2">The sequence shown here is derived from an EMBL/GenBank/DDBJ whole genome shotgun (WGS) entry which is preliminary data.</text>
</comment>
<dbReference type="Proteomes" id="UP001595765">
    <property type="component" value="Unassembled WGS sequence"/>
</dbReference>
<dbReference type="Gene3D" id="3.40.50.300">
    <property type="entry name" value="P-loop containing nucleotide triphosphate hydrolases"/>
    <property type="match status" value="1"/>
</dbReference>
<dbReference type="InterPro" id="IPR011704">
    <property type="entry name" value="ATPase_dyneun-rel_AAA"/>
</dbReference>
<dbReference type="Pfam" id="PF07728">
    <property type="entry name" value="AAA_5"/>
    <property type="match status" value="1"/>
</dbReference>
<dbReference type="EMBL" id="JBHSBB010000014">
    <property type="protein sequence ID" value="MFC4034420.1"/>
    <property type="molecule type" value="Genomic_DNA"/>
</dbReference>
<protein>
    <submittedName>
        <fullName evidence="2">AAA family ATPase</fullName>
    </submittedName>
</protein>
<proteinExistence type="predicted"/>
<reference evidence="3" key="1">
    <citation type="journal article" date="2019" name="Int. J. Syst. Evol. Microbiol.">
        <title>The Global Catalogue of Microorganisms (GCM) 10K type strain sequencing project: providing services to taxonomists for standard genome sequencing and annotation.</title>
        <authorList>
            <consortium name="The Broad Institute Genomics Platform"/>
            <consortium name="The Broad Institute Genome Sequencing Center for Infectious Disease"/>
            <person name="Wu L."/>
            <person name="Ma J."/>
        </authorList>
    </citation>
    <scope>NUCLEOTIDE SEQUENCE [LARGE SCALE GENOMIC DNA]</scope>
    <source>
        <strain evidence="3">CGMCC 4.7237</strain>
    </source>
</reference>
<keyword evidence="3" id="KW-1185">Reference proteome</keyword>